<sequence>MKTCYGTEGVKRVKKKQFRYLPAVVSRFLPCVFISQQDGQDSKYLPSLA</sequence>
<evidence type="ECO:0000313" key="1">
    <source>
        <dbReference type="EMBL" id="MPC36195.1"/>
    </source>
</evidence>
<dbReference type="Proteomes" id="UP000324222">
    <property type="component" value="Unassembled WGS sequence"/>
</dbReference>
<reference evidence="1 2" key="1">
    <citation type="submission" date="2019-05" db="EMBL/GenBank/DDBJ databases">
        <title>Another draft genome of Portunus trituberculatus and its Hox gene families provides insights of decapod evolution.</title>
        <authorList>
            <person name="Jeong J.-H."/>
            <person name="Song I."/>
            <person name="Kim S."/>
            <person name="Choi T."/>
            <person name="Kim D."/>
            <person name="Ryu S."/>
            <person name="Kim W."/>
        </authorList>
    </citation>
    <scope>NUCLEOTIDE SEQUENCE [LARGE SCALE GENOMIC DNA]</scope>
    <source>
        <tissue evidence="1">Muscle</tissue>
    </source>
</reference>
<evidence type="ECO:0000313" key="2">
    <source>
        <dbReference type="Proteomes" id="UP000324222"/>
    </source>
</evidence>
<gene>
    <name evidence="1" type="ORF">E2C01_029644</name>
</gene>
<protein>
    <submittedName>
        <fullName evidence="1">Uncharacterized protein</fullName>
    </submittedName>
</protein>
<dbReference type="EMBL" id="VSRR010003447">
    <property type="protein sequence ID" value="MPC36195.1"/>
    <property type="molecule type" value="Genomic_DNA"/>
</dbReference>
<name>A0A5B7ES07_PORTR</name>
<organism evidence="1 2">
    <name type="scientific">Portunus trituberculatus</name>
    <name type="common">Swimming crab</name>
    <name type="synonym">Neptunus trituberculatus</name>
    <dbReference type="NCBI Taxonomy" id="210409"/>
    <lineage>
        <taxon>Eukaryota</taxon>
        <taxon>Metazoa</taxon>
        <taxon>Ecdysozoa</taxon>
        <taxon>Arthropoda</taxon>
        <taxon>Crustacea</taxon>
        <taxon>Multicrustacea</taxon>
        <taxon>Malacostraca</taxon>
        <taxon>Eumalacostraca</taxon>
        <taxon>Eucarida</taxon>
        <taxon>Decapoda</taxon>
        <taxon>Pleocyemata</taxon>
        <taxon>Brachyura</taxon>
        <taxon>Eubrachyura</taxon>
        <taxon>Portunoidea</taxon>
        <taxon>Portunidae</taxon>
        <taxon>Portuninae</taxon>
        <taxon>Portunus</taxon>
    </lineage>
</organism>
<accession>A0A5B7ES07</accession>
<comment type="caution">
    <text evidence="1">The sequence shown here is derived from an EMBL/GenBank/DDBJ whole genome shotgun (WGS) entry which is preliminary data.</text>
</comment>
<dbReference type="AlphaFoldDB" id="A0A5B7ES07"/>
<keyword evidence="2" id="KW-1185">Reference proteome</keyword>
<proteinExistence type="predicted"/>